<feature type="domain" description="HTH LytTR-type" evidence="3">
    <location>
        <begin position="141"/>
        <end position="248"/>
    </location>
</feature>
<dbReference type="Proteomes" id="UP000886744">
    <property type="component" value="Unassembled WGS sequence"/>
</dbReference>
<proteinExistence type="predicted"/>
<dbReference type="PROSITE" id="PS50930">
    <property type="entry name" value="HTH_LYTTR"/>
    <property type="match status" value="1"/>
</dbReference>
<dbReference type="Gene3D" id="3.40.50.2300">
    <property type="match status" value="1"/>
</dbReference>
<dbReference type="PANTHER" id="PTHR37299:SF1">
    <property type="entry name" value="STAGE 0 SPORULATION PROTEIN A HOMOLOG"/>
    <property type="match status" value="1"/>
</dbReference>
<dbReference type="SMART" id="SM00850">
    <property type="entry name" value="LytTR"/>
    <property type="match status" value="1"/>
</dbReference>
<dbReference type="InterPro" id="IPR011006">
    <property type="entry name" value="CheY-like_superfamily"/>
</dbReference>
<protein>
    <submittedName>
        <fullName evidence="4">Response regulator transcription factor</fullName>
    </submittedName>
</protein>
<dbReference type="InterPro" id="IPR007492">
    <property type="entry name" value="LytTR_DNA-bd_dom"/>
</dbReference>
<dbReference type="EMBL" id="DVHI01000030">
    <property type="protein sequence ID" value="HIR62305.1"/>
    <property type="molecule type" value="Genomic_DNA"/>
</dbReference>
<feature type="domain" description="Response regulatory" evidence="2">
    <location>
        <begin position="2"/>
        <end position="114"/>
    </location>
</feature>
<organism evidence="4 5">
    <name type="scientific">Candidatus Coprenecus avistercoris</name>
    <dbReference type="NCBI Taxonomy" id="2840730"/>
    <lineage>
        <taxon>Bacteria</taxon>
        <taxon>Pseudomonadati</taxon>
        <taxon>Bacteroidota</taxon>
        <taxon>Bacteroidia</taxon>
        <taxon>Bacteroidales</taxon>
        <taxon>Rikenellaceae</taxon>
        <taxon>Rikenellaceae incertae sedis</taxon>
        <taxon>Candidatus Coprenecus</taxon>
    </lineage>
</organism>
<reference evidence="4" key="2">
    <citation type="journal article" date="2021" name="PeerJ">
        <title>Extensive microbial diversity within the chicken gut microbiome revealed by metagenomics and culture.</title>
        <authorList>
            <person name="Gilroy R."/>
            <person name="Ravi A."/>
            <person name="Getino M."/>
            <person name="Pursley I."/>
            <person name="Horton D.L."/>
            <person name="Alikhan N.F."/>
            <person name="Baker D."/>
            <person name="Gharbi K."/>
            <person name="Hall N."/>
            <person name="Watson M."/>
            <person name="Adriaenssens E.M."/>
            <person name="Foster-Nyarko E."/>
            <person name="Jarju S."/>
            <person name="Secka A."/>
            <person name="Antonio M."/>
            <person name="Oren A."/>
            <person name="Chaudhuri R.R."/>
            <person name="La Ragione R."/>
            <person name="Hildebrand F."/>
            <person name="Pallen M.J."/>
        </authorList>
    </citation>
    <scope>NUCLEOTIDE SEQUENCE</scope>
    <source>
        <strain evidence="4">ChiHjej13B12-12457</strain>
    </source>
</reference>
<dbReference type="PROSITE" id="PS50110">
    <property type="entry name" value="RESPONSE_REGULATORY"/>
    <property type="match status" value="1"/>
</dbReference>
<sequence length="249" mass="28517">MKVLIIEDEIPAQQILLRLLGRYFPDFTIMGILDSVDTAVNFLKHQTPDLIFMDVELSDGRSFEIFRQVDITCPVIVTTAYTDYALDAFRNKCIDYLMKPIEDEAFRESVNRCMQLCGVTAAQKTAPDVTAYAKPVHKHHFTIKLGSQILVIDVNDIAYFYSNEKSTWLVTRDGKQYMTDDSLTAIENEVDPAKFYKISRKCLVGLSSIYTISKYFNSRLKVTLSPKNIEPVIVPRDRVQSFMEWLEGA</sequence>
<dbReference type="InterPro" id="IPR046947">
    <property type="entry name" value="LytR-like"/>
</dbReference>
<reference evidence="4" key="1">
    <citation type="submission" date="2020-10" db="EMBL/GenBank/DDBJ databases">
        <authorList>
            <person name="Gilroy R."/>
        </authorList>
    </citation>
    <scope>NUCLEOTIDE SEQUENCE</scope>
    <source>
        <strain evidence="4">ChiHjej13B12-12457</strain>
    </source>
</reference>
<dbReference type="Pfam" id="PF00072">
    <property type="entry name" value="Response_reg"/>
    <property type="match status" value="1"/>
</dbReference>
<evidence type="ECO:0000259" key="3">
    <source>
        <dbReference type="PROSITE" id="PS50930"/>
    </source>
</evidence>
<dbReference type="PANTHER" id="PTHR37299">
    <property type="entry name" value="TRANSCRIPTIONAL REGULATOR-RELATED"/>
    <property type="match status" value="1"/>
</dbReference>
<evidence type="ECO:0000313" key="4">
    <source>
        <dbReference type="EMBL" id="HIR62305.1"/>
    </source>
</evidence>
<evidence type="ECO:0000313" key="5">
    <source>
        <dbReference type="Proteomes" id="UP000886744"/>
    </source>
</evidence>
<gene>
    <name evidence="4" type="ORF">IAC94_02125</name>
</gene>
<dbReference type="GO" id="GO:0003677">
    <property type="term" value="F:DNA binding"/>
    <property type="evidence" value="ECO:0007669"/>
    <property type="project" value="InterPro"/>
</dbReference>
<dbReference type="SMART" id="SM00448">
    <property type="entry name" value="REC"/>
    <property type="match status" value="1"/>
</dbReference>
<accession>A0A9D1J668</accession>
<dbReference type="Pfam" id="PF04397">
    <property type="entry name" value="LytTR"/>
    <property type="match status" value="1"/>
</dbReference>
<dbReference type="GO" id="GO:0000156">
    <property type="term" value="F:phosphorelay response regulator activity"/>
    <property type="evidence" value="ECO:0007669"/>
    <property type="project" value="InterPro"/>
</dbReference>
<evidence type="ECO:0000259" key="2">
    <source>
        <dbReference type="PROSITE" id="PS50110"/>
    </source>
</evidence>
<dbReference type="SUPFAM" id="SSF52172">
    <property type="entry name" value="CheY-like"/>
    <property type="match status" value="1"/>
</dbReference>
<dbReference type="AlphaFoldDB" id="A0A9D1J668"/>
<evidence type="ECO:0000256" key="1">
    <source>
        <dbReference type="PROSITE-ProRule" id="PRU00169"/>
    </source>
</evidence>
<dbReference type="InterPro" id="IPR001789">
    <property type="entry name" value="Sig_transdc_resp-reg_receiver"/>
</dbReference>
<dbReference type="Gene3D" id="2.40.50.1020">
    <property type="entry name" value="LytTr DNA-binding domain"/>
    <property type="match status" value="1"/>
</dbReference>
<feature type="modified residue" description="4-aspartylphosphate" evidence="1">
    <location>
        <position position="54"/>
    </location>
</feature>
<comment type="caution">
    <text evidence="4">The sequence shown here is derived from an EMBL/GenBank/DDBJ whole genome shotgun (WGS) entry which is preliminary data.</text>
</comment>
<name>A0A9D1J668_9BACT</name>
<keyword evidence="1" id="KW-0597">Phosphoprotein</keyword>